<dbReference type="Gene3D" id="3.30.70.1820">
    <property type="entry name" value="L1 transposable element, RRM domain"/>
    <property type="match status" value="1"/>
</dbReference>
<dbReference type="Proteomes" id="UP001066276">
    <property type="component" value="Chromosome 2_2"/>
</dbReference>
<evidence type="ECO:0000313" key="2">
    <source>
        <dbReference type="EMBL" id="KAJ1193022.1"/>
    </source>
</evidence>
<keyword evidence="3" id="KW-1185">Reference proteome</keyword>
<sequence>MGGPTPLLYRGHWTLDFHLLNREVRTDYRNTFAHPVIAVATEGGVCRLLSLNDLCLCDGGGTGVPLPQLVLKNGRNKQATPFQWNTIKHSTVATPLLQCQTQQTGQREDQDASASVEEPPHAELHAAIQGSRSALEGKIESMALEVNLLRTDRRKVLDKVKLAEDSIVELQMKGSTPCKQLAHVNLKSETLEARLKDAEGRSHQNSVCLLAFLQRVGGNSAEVFVQRWIRNMLKSAGFSTMFTIERAYRTHATIVRILNYRDPDCILRAFMETNNAVFVNHRISTFPDYSNKVQNSRKNFLEV</sequence>
<name>A0AAV7UZG0_PLEWA</name>
<gene>
    <name evidence="2" type="ORF">NDU88_002328</name>
</gene>
<dbReference type="AlphaFoldDB" id="A0AAV7UZG0"/>
<dbReference type="EMBL" id="JANPWB010000004">
    <property type="protein sequence ID" value="KAJ1193022.1"/>
    <property type="molecule type" value="Genomic_DNA"/>
</dbReference>
<organism evidence="2 3">
    <name type="scientific">Pleurodeles waltl</name>
    <name type="common">Iberian ribbed newt</name>
    <dbReference type="NCBI Taxonomy" id="8319"/>
    <lineage>
        <taxon>Eukaryota</taxon>
        <taxon>Metazoa</taxon>
        <taxon>Chordata</taxon>
        <taxon>Craniata</taxon>
        <taxon>Vertebrata</taxon>
        <taxon>Euteleostomi</taxon>
        <taxon>Amphibia</taxon>
        <taxon>Batrachia</taxon>
        <taxon>Caudata</taxon>
        <taxon>Salamandroidea</taxon>
        <taxon>Salamandridae</taxon>
        <taxon>Pleurodelinae</taxon>
        <taxon>Pleurodeles</taxon>
    </lineage>
</organism>
<evidence type="ECO:0000313" key="3">
    <source>
        <dbReference type="Proteomes" id="UP001066276"/>
    </source>
</evidence>
<proteinExistence type="predicted"/>
<evidence type="ECO:0000256" key="1">
    <source>
        <dbReference type="SAM" id="MobiDB-lite"/>
    </source>
</evidence>
<feature type="region of interest" description="Disordered" evidence="1">
    <location>
        <begin position="100"/>
        <end position="120"/>
    </location>
</feature>
<protein>
    <submittedName>
        <fullName evidence="2">Uncharacterized protein</fullName>
    </submittedName>
</protein>
<comment type="caution">
    <text evidence="2">The sequence shown here is derived from an EMBL/GenBank/DDBJ whole genome shotgun (WGS) entry which is preliminary data.</text>
</comment>
<reference evidence="2" key="1">
    <citation type="journal article" date="2022" name="bioRxiv">
        <title>Sequencing and chromosome-scale assembly of the giantPleurodeles waltlgenome.</title>
        <authorList>
            <person name="Brown T."/>
            <person name="Elewa A."/>
            <person name="Iarovenko S."/>
            <person name="Subramanian E."/>
            <person name="Araus A.J."/>
            <person name="Petzold A."/>
            <person name="Susuki M."/>
            <person name="Suzuki K.-i.T."/>
            <person name="Hayashi T."/>
            <person name="Toyoda A."/>
            <person name="Oliveira C."/>
            <person name="Osipova E."/>
            <person name="Leigh N.D."/>
            <person name="Simon A."/>
            <person name="Yun M.H."/>
        </authorList>
    </citation>
    <scope>NUCLEOTIDE SEQUENCE</scope>
    <source>
        <strain evidence="2">20211129_DDA</strain>
        <tissue evidence="2">Liver</tissue>
    </source>
</reference>
<accession>A0AAV7UZG0</accession>